<feature type="region of interest" description="Disordered" evidence="1">
    <location>
        <begin position="1"/>
        <end position="79"/>
    </location>
</feature>
<reference evidence="2 3" key="1">
    <citation type="submission" date="2024-02" db="EMBL/GenBank/DDBJ databases">
        <title>High-quality chromosome-scale genome assembly of Pensacola bahiagrass (Paspalum notatum Flugge var. saurae).</title>
        <authorList>
            <person name="Vega J.M."/>
            <person name="Podio M."/>
            <person name="Orjuela J."/>
            <person name="Siena L.A."/>
            <person name="Pessino S.C."/>
            <person name="Combes M.C."/>
            <person name="Mariac C."/>
            <person name="Albertini E."/>
            <person name="Pupilli F."/>
            <person name="Ortiz J.P.A."/>
            <person name="Leblanc O."/>
        </authorList>
    </citation>
    <scope>NUCLEOTIDE SEQUENCE [LARGE SCALE GENOMIC DNA]</scope>
    <source>
        <strain evidence="2">R1</strain>
        <tissue evidence="2">Leaf</tissue>
    </source>
</reference>
<organism evidence="2 3">
    <name type="scientific">Paspalum notatum var. saurae</name>
    <dbReference type="NCBI Taxonomy" id="547442"/>
    <lineage>
        <taxon>Eukaryota</taxon>
        <taxon>Viridiplantae</taxon>
        <taxon>Streptophyta</taxon>
        <taxon>Embryophyta</taxon>
        <taxon>Tracheophyta</taxon>
        <taxon>Spermatophyta</taxon>
        <taxon>Magnoliopsida</taxon>
        <taxon>Liliopsida</taxon>
        <taxon>Poales</taxon>
        <taxon>Poaceae</taxon>
        <taxon>PACMAD clade</taxon>
        <taxon>Panicoideae</taxon>
        <taxon>Andropogonodae</taxon>
        <taxon>Paspaleae</taxon>
        <taxon>Paspalinae</taxon>
        <taxon>Paspalum</taxon>
    </lineage>
</organism>
<protein>
    <submittedName>
        <fullName evidence="2">Uncharacterized protein</fullName>
    </submittedName>
</protein>
<accession>A0AAQ3PHN7</accession>
<sequence length="79" mass="8524">MPRRQPQPFLPPGHAFPMPSTAAPDRHDQRGANSYLPRHLAPPPAAMTRREAPPHPSHVWPSPCRAPAHPAPAIASPAP</sequence>
<dbReference type="EMBL" id="CP144745">
    <property type="protein sequence ID" value="WVZ49775.1"/>
    <property type="molecule type" value="Genomic_DNA"/>
</dbReference>
<feature type="compositionally biased region" description="Low complexity" evidence="1">
    <location>
        <begin position="61"/>
        <end position="79"/>
    </location>
</feature>
<gene>
    <name evidence="2" type="ORF">U9M48_001104</name>
</gene>
<evidence type="ECO:0000313" key="2">
    <source>
        <dbReference type="EMBL" id="WVZ49775.1"/>
    </source>
</evidence>
<dbReference type="AlphaFoldDB" id="A0AAQ3PHN7"/>
<dbReference type="Proteomes" id="UP001341281">
    <property type="component" value="Chromosome 01"/>
</dbReference>
<proteinExistence type="predicted"/>
<keyword evidence="3" id="KW-1185">Reference proteome</keyword>
<evidence type="ECO:0000313" key="3">
    <source>
        <dbReference type="Proteomes" id="UP001341281"/>
    </source>
</evidence>
<evidence type="ECO:0000256" key="1">
    <source>
        <dbReference type="SAM" id="MobiDB-lite"/>
    </source>
</evidence>
<name>A0AAQ3PHN7_PASNO</name>